<feature type="compositionally biased region" description="Low complexity" evidence="2">
    <location>
        <begin position="229"/>
        <end position="240"/>
    </location>
</feature>
<dbReference type="GO" id="GO:0016787">
    <property type="term" value="F:hydrolase activity"/>
    <property type="evidence" value="ECO:0007669"/>
    <property type="project" value="InterPro"/>
</dbReference>
<dbReference type="NCBIfam" id="TIGR01891">
    <property type="entry name" value="amidohydrolases"/>
    <property type="match status" value="1"/>
</dbReference>
<evidence type="ECO:0000259" key="3">
    <source>
        <dbReference type="PROSITE" id="PS50211"/>
    </source>
</evidence>
<feature type="region of interest" description="Disordered" evidence="2">
    <location>
        <begin position="814"/>
        <end position="892"/>
    </location>
</feature>
<dbReference type="EMBL" id="CP059659">
    <property type="protein sequence ID" value="QRW17160.1"/>
    <property type="molecule type" value="Genomic_DNA"/>
</dbReference>
<gene>
    <name evidence="4" type="ORF">RhiXN_05162</name>
</gene>
<feature type="compositionally biased region" description="Polar residues" evidence="2">
    <location>
        <begin position="241"/>
        <end position="250"/>
    </location>
</feature>
<dbReference type="Pfam" id="PF01546">
    <property type="entry name" value="Peptidase_M20"/>
    <property type="match status" value="1"/>
</dbReference>
<proteinExistence type="inferred from homology"/>
<dbReference type="Pfam" id="PF07687">
    <property type="entry name" value="M20_dimer"/>
    <property type="match status" value="1"/>
</dbReference>
<dbReference type="AlphaFoldDB" id="A0A8H8NRA7"/>
<dbReference type="SUPFAM" id="SSF53187">
    <property type="entry name" value="Zn-dependent exopeptidases"/>
    <property type="match status" value="1"/>
</dbReference>
<dbReference type="PANTHER" id="PTHR28245:SF1">
    <property type="entry name" value="ARF3-INTERACTING PROTEIN 1"/>
    <property type="match status" value="1"/>
</dbReference>
<name>A0A8H8NRA7_9AGAM</name>
<dbReference type="GO" id="GO:0005886">
    <property type="term" value="C:plasma membrane"/>
    <property type="evidence" value="ECO:0007669"/>
    <property type="project" value="TreeGrafter"/>
</dbReference>
<comment type="similarity">
    <text evidence="1">Belongs to the peptidase M20A family.</text>
</comment>
<dbReference type="CDD" id="cd05672">
    <property type="entry name" value="M20_ACY1L2-like"/>
    <property type="match status" value="1"/>
</dbReference>
<dbReference type="InterPro" id="IPR036264">
    <property type="entry name" value="Bact_exopeptidase_dim_dom"/>
</dbReference>
<organism evidence="4 5">
    <name type="scientific">Rhizoctonia solani</name>
    <dbReference type="NCBI Taxonomy" id="456999"/>
    <lineage>
        <taxon>Eukaryota</taxon>
        <taxon>Fungi</taxon>
        <taxon>Dikarya</taxon>
        <taxon>Basidiomycota</taxon>
        <taxon>Agaricomycotina</taxon>
        <taxon>Agaricomycetes</taxon>
        <taxon>Cantharellales</taxon>
        <taxon>Ceratobasidiaceae</taxon>
        <taxon>Rhizoctonia</taxon>
    </lineage>
</organism>
<dbReference type="Proteomes" id="UP000650533">
    <property type="component" value="Chromosome 2"/>
</dbReference>
<feature type="domain" description="UDENN" evidence="3">
    <location>
        <begin position="12"/>
        <end position="770"/>
    </location>
</feature>
<dbReference type="Pfam" id="PF08616">
    <property type="entry name" value="SPA"/>
    <property type="match status" value="1"/>
</dbReference>
<dbReference type="GO" id="GO:0051666">
    <property type="term" value="P:actin cortical patch localization"/>
    <property type="evidence" value="ECO:0007669"/>
    <property type="project" value="TreeGrafter"/>
</dbReference>
<evidence type="ECO:0000256" key="2">
    <source>
        <dbReference type="SAM" id="MobiDB-lite"/>
    </source>
</evidence>
<dbReference type="InterPro" id="IPR017439">
    <property type="entry name" value="Amidohydrolase"/>
</dbReference>
<dbReference type="Gene3D" id="3.30.70.360">
    <property type="match status" value="1"/>
</dbReference>
<feature type="compositionally biased region" description="Low complexity" evidence="2">
    <location>
        <begin position="824"/>
        <end position="835"/>
    </location>
</feature>
<feature type="compositionally biased region" description="Basic and acidic residues" evidence="2">
    <location>
        <begin position="865"/>
        <end position="878"/>
    </location>
</feature>
<dbReference type="SUPFAM" id="SSF55031">
    <property type="entry name" value="Bacterial exopeptidase dimerisation domain"/>
    <property type="match status" value="1"/>
</dbReference>
<feature type="compositionally biased region" description="Polar residues" evidence="2">
    <location>
        <begin position="258"/>
        <end position="268"/>
    </location>
</feature>
<dbReference type="FunFam" id="3.30.70.360:FF:000004">
    <property type="entry name" value="Peptidase M20 domain-containing protein 2"/>
    <property type="match status" value="1"/>
</dbReference>
<dbReference type="Pfam" id="PF07792">
    <property type="entry name" value="Afi1"/>
    <property type="match status" value="1"/>
</dbReference>
<evidence type="ECO:0000256" key="1">
    <source>
        <dbReference type="ARBA" id="ARBA00006247"/>
    </source>
</evidence>
<dbReference type="PROSITE" id="PS50211">
    <property type="entry name" value="DENN"/>
    <property type="match status" value="1"/>
</dbReference>
<dbReference type="RefSeq" id="XP_043177397.1">
    <property type="nucleotide sequence ID" value="XM_043324978.1"/>
</dbReference>
<dbReference type="InterPro" id="IPR012860">
    <property type="entry name" value="Afi1_N"/>
</dbReference>
<dbReference type="InterPro" id="IPR037516">
    <property type="entry name" value="Tripartite_DENN"/>
</dbReference>
<evidence type="ECO:0000313" key="4">
    <source>
        <dbReference type="EMBL" id="QRW17160.1"/>
    </source>
</evidence>
<dbReference type="InterPro" id="IPR052809">
    <property type="entry name" value="Actin_polarity_regulatory"/>
</dbReference>
<protein>
    <submittedName>
        <fullName evidence="4">Polarity axis stabilization protein</fullName>
    </submittedName>
</protein>
<sequence>MSVPSNSYSHAAYVLLAEFDIDQGSVLTHQYPYPMGIDEQFIAEMMIPDGVHDQKSDWTIFFLNQVTENRVTNSLIDDEPVASGEKQPLLYVLNLVRTVKNPNARRGANVKALALCTPHPYLHIFKPILTMALDDYFIQPDVQCLARLFDAVNAMDVSRAPVLSRDEMLIMRATERKDVFAEKFFGTELLADVITKDGRVTGPHDSISSTISMDTFDTDIVTGVRSRKSSFTSNSAHSHSPPTSLTMKNGDSNEDVTSKPNGDSATRTSFDRMSVASSIHLGNRGDNSSTGHGSIAPVTRKVINSRNTHFYTSFVRYYTRLKEGHLDLPVHCPLSTFPEEVGDFSLIKLINTFPSSNPVLGPITPHLHPQGAQTHPLVVLFNALVTQKRVMFLGQRCPAGDVANFVLAACAFGAGCSVLRGFTERAFPFVGLFHTRVLEGLDWFIAGASNPVFETVPIWDVLCNINTGRITVRKDITIPPSPPPLPTPVHISPVERIGQGIGASIPSTAGIGGTGAFPAPPSGLVQKSGASKGEDDESRGGSKKVDESESSDSMLMEDICAVIQHHAGELLVRARVTDYVQRFVRLTARWENEVHKTTEIDHPSRPYSEGQLGSGVTFIDEALVAREMPSNSWRINAWRQTSYYKSYRDDFKAHLENRHIKSIDINHLVSRLRYGRNMSDSEAELIMRSLTAYVQSYEEVVELLALVPPHHGGITPLCFGLFHPDPNIRDLAVDFMTNLRSYPIGLQFLGGLNYFHRFGYVRLAQQRELGAAKYANGSGDTNGLSRSPSAPEWGPVLSSAAGCWSGLRALLSTKTKRKKPTQCSPTDGTPSSSPPKAIGEHKAIHNGTELPPEYQFPPYSGTRPAPDRRKVADSDIKVPHKLPSPEAADTSDKTIDELNESLRELSLQIHDHPELRWDVKYAHDVLTEFMEKQGFQVTRHYLAAQLPGNTAWRADFVLPDKSGKSVPVIGLNSEMDALPGIGHACGHNLIGIIGIAGAVGLKAAMEKHGISGRIILLGTPAEEGGAGKVHLIKAGAYQEMDICMMAHPGPGDSRRVENSATLALQAFTVEYHGKGAHAGAAPWEGRNALDAAFVAYSALSALRQQIHPTARLHGIIEGRDWASNVIPNYAKMTYTVRAPAWSEVVALRARVNRCFEAAAHATSCEITFTEIDSMKDLQSNQLLSDEFGAIMASRHGYPYRPNEEIGASTDFGNVTYELPAIHPGFAIPTTPGGGNHTPGFTAAARTQEAHERAIAVSKGLATLGLRALLDEDFLQQ</sequence>
<feature type="compositionally biased region" description="Basic and acidic residues" evidence="2">
    <location>
        <begin position="538"/>
        <end position="547"/>
    </location>
</feature>
<accession>A0A8H8NRA7</accession>
<dbReference type="PANTHER" id="PTHR28245">
    <property type="entry name" value="ARF3-INTERACTING PROTEIN 1"/>
    <property type="match status" value="1"/>
</dbReference>
<evidence type="ECO:0000313" key="5">
    <source>
        <dbReference type="Proteomes" id="UP000650533"/>
    </source>
</evidence>
<reference evidence="4" key="1">
    <citation type="submission" date="2020-05" db="EMBL/GenBank/DDBJ databases">
        <title>Evolutionary and genomic comparisons of hybrid uninucleate and nonhybrid Rhizoctonia fungi.</title>
        <authorList>
            <person name="Li C."/>
            <person name="Chen X."/>
        </authorList>
    </citation>
    <scope>NUCLEOTIDE SEQUENCE</scope>
    <source>
        <strain evidence="4">AG-1 IA</strain>
    </source>
</reference>
<dbReference type="InterPro" id="IPR002933">
    <property type="entry name" value="Peptidase_M20"/>
</dbReference>
<dbReference type="Gene3D" id="3.40.630.10">
    <property type="entry name" value="Zn peptidases"/>
    <property type="match status" value="1"/>
</dbReference>
<dbReference type="KEGG" id="rsx:RhiXN_05162"/>
<dbReference type="GeneID" id="67027441"/>
<feature type="region of interest" description="Disordered" evidence="2">
    <location>
        <begin position="511"/>
        <end position="552"/>
    </location>
</feature>
<dbReference type="InterPro" id="IPR011650">
    <property type="entry name" value="Peptidase_M20_dimer"/>
</dbReference>
<feature type="region of interest" description="Disordered" evidence="2">
    <location>
        <begin position="227"/>
        <end position="270"/>
    </location>
</feature>